<gene>
    <name evidence="14" type="ORF">FHS94_001801</name>
</gene>
<dbReference type="InterPro" id="IPR039426">
    <property type="entry name" value="TonB-dep_rcpt-like"/>
</dbReference>
<feature type="compositionally biased region" description="Polar residues" evidence="10">
    <location>
        <begin position="38"/>
        <end position="47"/>
    </location>
</feature>
<proteinExistence type="inferred from homology"/>
<evidence type="ECO:0000256" key="7">
    <source>
        <dbReference type="ARBA" id="ARBA00023237"/>
    </source>
</evidence>
<keyword evidence="3 8" id="KW-1134">Transmembrane beta strand</keyword>
<comment type="similarity">
    <text evidence="8 9">Belongs to the TonB-dependent receptor family.</text>
</comment>
<organism evidence="14 15">
    <name type="scientific">Sphingomonas aerophila</name>
    <dbReference type="NCBI Taxonomy" id="1344948"/>
    <lineage>
        <taxon>Bacteria</taxon>
        <taxon>Pseudomonadati</taxon>
        <taxon>Pseudomonadota</taxon>
        <taxon>Alphaproteobacteria</taxon>
        <taxon>Sphingomonadales</taxon>
        <taxon>Sphingomonadaceae</taxon>
        <taxon>Sphingomonas</taxon>
    </lineage>
</organism>
<evidence type="ECO:0000313" key="15">
    <source>
        <dbReference type="Proteomes" id="UP000546200"/>
    </source>
</evidence>
<keyword evidence="14" id="KW-0675">Receptor</keyword>
<dbReference type="PROSITE" id="PS52016">
    <property type="entry name" value="TONB_DEPENDENT_REC_3"/>
    <property type="match status" value="1"/>
</dbReference>
<keyword evidence="6 8" id="KW-0472">Membrane</keyword>
<keyword evidence="2 8" id="KW-0813">Transport</keyword>
<name>A0A7W9BD22_9SPHN</name>
<keyword evidence="11" id="KW-0732">Signal</keyword>
<feature type="region of interest" description="Disordered" evidence="10">
    <location>
        <begin position="23"/>
        <end position="49"/>
    </location>
</feature>
<comment type="caution">
    <text evidence="14">The sequence shown here is derived from an EMBL/GenBank/DDBJ whole genome shotgun (WGS) entry which is preliminary data.</text>
</comment>
<dbReference type="InterPro" id="IPR000531">
    <property type="entry name" value="Beta-barrel_TonB"/>
</dbReference>
<sequence length="929" mass="98988">MRRLPLSHMLSVSVIALAAPATAQTTQSAPSQETSTEPQNPANSEPETTVVVVGSRAANRTVAESPVPIDVISDSALQSSGLGETNKILNQLVPSFNFPQPSISDGSDVTRPATLRGLNPDQTLVLLNGKRRHVSALLNINGTVGRGAAAVDMNMVPALAIGRIEVLRDGASSQYGSDAIAGVINVQLKTASSGGRAQISYGKYVTTLDDVSNFDGLVTNAAGQPVLNTTDPRYLQANSSGERKARDGEFITYGVNVGLPIGDGGFFNFTGEYRDRDYTNRQGFDLRPNYIQPSSTTFDPREAGFDRLEFRYGDAKTQDFNFLLNMEVPLGLADFYAFGTYGHRDGLSAANYRQASAAANRNYSVISPATTPNSANFVALTPDGFLPFIQSNIDDLAMTSGVRMDDLAGFKSDFSVGFGRNELNYRTRNSLNTSFGPSSQRNFDAGGLAFSQILANLDLSRQFDAGLAGPLTFAVGGEYRHEIFEIRPGDPASYQTGPLFIPTRVTTTANCTVLGGVFNTTTGACSFPGRAAAAGAQGFGGLPASARTNVNRDSFAGYIEFDADLFTGLTATAAGRFEHFTDFGDTLNGKLALRYEFVPGLAIRGSVSNGFRAPSLHQQYFTTTSTNFLAGVPVDVSTVPVSSPVARALGSKQLDPEKSFNLSGGFTASPIRRLNLTVDYFRIKIRDRVVLSENLGAAGVGTAAQNAAVQSILVANGFSTVGAARFFLNGLDTTTQGVDAVATYRADLGVLGAWNFSAAYNYTQNKIDKRLNELGPLAQIPGLALFGRVEGIRFERGQPRTKVVLATDGKIAGFGVSARTTRYGSVISPETTAPLGANALSLTALGPDDQILSPKWISDFSLSYELKGVQLTVGVDNAFDVYPDRRPYGLRPSGVGGSYPATYQFLPYSNFSPFGFNGRFLYAKLAVGF</sequence>
<dbReference type="SUPFAM" id="SSF56935">
    <property type="entry name" value="Porins"/>
    <property type="match status" value="1"/>
</dbReference>
<keyword evidence="7 8" id="KW-0998">Cell outer membrane</keyword>
<feature type="chain" id="PRO_5030961272" evidence="11">
    <location>
        <begin position="24"/>
        <end position="929"/>
    </location>
</feature>
<evidence type="ECO:0000256" key="4">
    <source>
        <dbReference type="ARBA" id="ARBA00022692"/>
    </source>
</evidence>
<dbReference type="InterPro" id="IPR012910">
    <property type="entry name" value="Plug_dom"/>
</dbReference>
<evidence type="ECO:0000256" key="2">
    <source>
        <dbReference type="ARBA" id="ARBA00022448"/>
    </source>
</evidence>
<evidence type="ECO:0000256" key="5">
    <source>
        <dbReference type="ARBA" id="ARBA00023077"/>
    </source>
</evidence>
<dbReference type="Gene3D" id="2.170.130.10">
    <property type="entry name" value="TonB-dependent receptor, plug domain"/>
    <property type="match status" value="1"/>
</dbReference>
<evidence type="ECO:0000256" key="1">
    <source>
        <dbReference type="ARBA" id="ARBA00004571"/>
    </source>
</evidence>
<keyword evidence="5 9" id="KW-0798">TonB box</keyword>
<evidence type="ECO:0000313" key="14">
    <source>
        <dbReference type="EMBL" id="MBB5714960.1"/>
    </source>
</evidence>
<dbReference type="Pfam" id="PF07715">
    <property type="entry name" value="Plug"/>
    <property type="match status" value="1"/>
</dbReference>
<evidence type="ECO:0000256" key="6">
    <source>
        <dbReference type="ARBA" id="ARBA00023136"/>
    </source>
</evidence>
<evidence type="ECO:0000256" key="10">
    <source>
        <dbReference type="SAM" id="MobiDB-lite"/>
    </source>
</evidence>
<dbReference type="RefSeq" id="WP_184056818.1">
    <property type="nucleotide sequence ID" value="NZ_JACIJK010000005.1"/>
</dbReference>
<feature type="domain" description="TonB-dependent receptor plug" evidence="13">
    <location>
        <begin position="62"/>
        <end position="183"/>
    </location>
</feature>
<feature type="domain" description="TonB-dependent receptor-like beta-barrel" evidence="12">
    <location>
        <begin position="418"/>
        <end position="877"/>
    </location>
</feature>
<dbReference type="Pfam" id="PF00593">
    <property type="entry name" value="TonB_dep_Rec_b-barrel"/>
    <property type="match status" value="1"/>
</dbReference>
<feature type="signal peptide" evidence="11">
    <location>
        <begin position="1"/>
        <end position="23"/>
    </location>
</feature>
<dbReference type="InterPro" id="IPR037066">
    <property type="entry name" value="Plug_dom_sf"/>
</dbReference>
<evidence type="ECO:0000256" key="3">
    <source>
        <dbReference type="ARBA" id="ARBA00022452"/>
    </source>
</evidence>
<dbReference type="Gene3D" id="2.40.170.20">
    <property type="entry name" value="TonB-dependent receptor, beta-barrel domain"/>
    <property type="match status" value="1"/>
</dbReference>
<dbReference type="EMBL" id="JACIJK010000005">
    <property type="protein sequence ID" value="MBB5714960.1"/>
    <property type="molecule type" value="Genomic_DNA"/>
</dbReference>
<keyword evidence="4 8" id="KW-0812">Transmembrane</keyword>
<dbReference type="AlphaFoldDB" id="A0A7W9BD22"/>
<dbReference type="GO" id="GO:0009279">
    <property type="term" value="C:cell outer membrane"/>
    <property type="evidence" value="ECO:0007669"/>
    <property type="project" value="UniProtKB-SubCell"/>
</dbReference>
<accession>A0A7W9BD22</accession>
<evidence type="ECO:0000256" key="11">
    <source>
        <dbReference type="SAM" id="SignalP"/>
    </source>
</evidence>
<dbReference type="InterPro" id="IPR036942">
    <property type="entry name" value="Beta-barrel_TonB_sf"/>
</dbReference>
<dbReference type="Proteomes" id="UP000546200">
    <property type="component" value="Unassembled WGS sequence"/>
</dbReference>
<dbReference type="PANTHER" id="PTHR47234">
    <property type="match status" value="1"/>
</dbReference>
<comment type="subcellular location">
    <subcellularLocation>
        <location evidence="1 8">Cell outer membrane</location>
        <topology evidence="1 8">Multi-pass membrane protein</topology>
    </subcellularLocation>
</comment>
<dbReference type="PANTHER" id="PTHR47234:SF3">
    <property type="entry name" value="SECRETIN_TONB SHORT N-TERMINAL DOMAIN-CONTAINING PROTEIN"/>
    <property type="match status" value="1"/>
</dbReference>
<evidence type="ECO:0000256" key="8">
    <source>
        <dbReference type="PROSITE-ProRule" id="PRU01360"/>
    </source>
</evidence>
<evidence type="ECO:0000259" key="12">
    <source>
        <dbReference type="Pfam" id="PF00593"/>
    </source>
</evidence>
<evidence type="ECO:0000259" key="13">
    <source>
        <dbReference type="Pfam" id="PF07715"/>
    </source>
</evidence>
<feature type="compositionally biased region" description="Low complexity" evidence="10">
    <location>
        <begin position="23"/>
        <end position="37"/>
    </location>
</feature>
<keyword evidence="15" id="KW-1185">Reference proteome</keyword>
<reference evidence="14 15" key="1">
    <citation type="submission" date="2020-08" db="EMBL/GenBank/DDBJ databases">
        <title>Genomic Encyclopedia of Type Strains, Phase IV (KMG-IV): sequencing the most valuable type-strain genomes for metagenomic binning, comparative biology and taxonomic classification.</title>
        <authorList>
            <person name="Goeker M."/>
        </authorList>
    </citation>
    <scope>NUCLEOTIDE SEQUENCE [LARGE SCALE GENOMIC DNA]</scope>
    <source>
        <strain evidence="14 15">DSM 100044</strain>
    </source>
</reference>
<protein>
    <submittedName>
        <fullName evidence="14">Iron complex outermembrane receptor protein</fullName>
    </submittedName>
</protein>
<evidence type="ECO:0000256" key="9">
    <source>
        <dbReference type="RuleBase" id="RU003357"/>
    </source>
</evidence>